<dbReference type="Pfam" id="PF00702">
    <property type="entry name" value="Hydrolase"/>
    <property type="match status" value="1"/>
</dbReference>
<organism evidence="2 3">
    <name type="scientific">Thalassobaculum fulvum</name>
    <dbReference type="NCBI Taxonomy" id="1633335"/>
    <lineage>
        <taxon>Bacteria</taxon>
        <taxon>Pseudomonadati</taxon>
        <taxon>Pseudomonadota</taxon>
        <taxon>Alphaproteobacteria</taxon>
        <taxon>Rhodospirillales</taxon>
        <taxon>Thalassobaculaceae</taxon>
        <taxon>Thalassobaculum</taxon>
    </lineage>
</organism>
<protein>
    <submittedName>
        <fullName evidence="2">Hydrolase</fullName>
    </submittedName>
</protein>
<dbReference type="Proteomes" id="UP000630353">
    <property type="component" value="Unassembled WGS sequence"/>
</dbReference>
<dbReference type="Gene3D" id="1.10.150.750">
    <property type="match status" value="1"/>
</dbReference>
<dbReference type="AlphaFoldDB" id="A0A918XT92"/>
<keyword evidence="3" id="KW-1185">Reference proteome</keyword>
<gene>
    <name evidence="2" type="ORF">GCM10017083_27680</name>
</gene>
<dbReference type="NCBIfam" id="TIGR01493">
    <property type="entry name" value="HAD-SF-IA-v2"/>
    <property type="match status" value="1"/>
</dbReference>
<evidence type="ECO:0000256" key="1">
    <source>
        <dbReference type="ARBA" id="ARBA00022801"/>
    </source>
</evidence>
<dbReference type="InterPro" id="IPR006328">
    <property type="entry name" value="2-HAD"/>
</dbReference>
<reference evidence="2" key="2">
    <citation type="submission" date="2020-09" db="EMBL/GenBank/DDBJ databases">
        <authorList>
            <person name="Sun Q."/>
            <person name="Kim S."/>
        </authorList>
    </citation>
    <scope>NUCLEOTIDE SEQUENCE</scope>
    <source>
        <strain evidence="2">KCTC 42651</strain>
    </source>
</reference>
<sequence>MPLSQIRYVSFDCYGTLTNFRVGDVTRGQLAGRVPAERMPAFLEDFTAYRFDEVLGAWKPYPEVLHRALERTCRRWSIAFDPADAQAIVEAIPSWGPHADVPAPLARVAEKLPLVILSNAADSQIQANVDLLGAPFHAVLTAEQAQAYKPRFQAFEYMFDTLGCGPEHFLHVSSSLRYDLMSAHDLRIGLRVFVERGHGPGNPAYGYRAIPDLGGLPGIVGL</sequence>
<dbReference type="InterPro" id="IPR023214">
    <property type="entry name" value="HAD_sf"/>
</dbReference>
<accession>A0A918XT92</accession>
<dbReference type="InterPro" id="IPR006439">
    <property type="entry name" value="HAD-SF_hydro_IA"/>
</dbReference>
<keyword evidence="1 2" id="KW-0378">Hydrolase</keyword>
<evidence type="ECO:0000313" key="2">
    <source>
        <dbReference type="EMBL" id="GHD52420.1"/>
    </source>
</evidence>
<dbReference type="PANTHER" id="PTHR43316">
    <property type="entry name" value="HYDROLASE, HALOACID DELAHOGENASE-RELATED"/>
    <property type="match status" value="1"/>
</dbReference>
<dbReference type="SUPFAM" id="SSF56784">
    <property type="entry name" value="HAD-like"/>
    <property type="match status" value="1"/>
</dbReference>
<reference evidence="2" key="1">
    <citation type="journal article" date="2014" name="Int. J. Syst. Evol. Microbiol.">
        <title>Complete genome sequence of Corynebacterium casei LMG S-19264T (=DSM 44701T), isolated from a smear-ripened cheese.</title>
        <authorList>
            <consortium name="US DOE Joint Genome Institute (JGI-PGF)"/>
            <person name="Walter F."/>
            <person name="Albersmeier A."/>
            <person name="Kalinowski J."/>
            <person name="Ruckert C."/>
        </authorList>
    </citation>
    <scope>NUCLEOTIDE SEQUENCE</scope>
    <source>
        <strain evidence="2">KCTC 42651</strain>
    </source>
</reference>
<dbReference type="InterPro" id="IPR051540">
    <property type="entry name" value="S-2-haloacid_dehalogenase"/>
</dbReference>
<dbReference type="NCBIfam" id="TIGR01428">
    <property type="entry name" value="HAD_type_II"/>
    <property type="match status" value="1"/>
</dbReference>
<dbReference type="GO" id="GO:0019120">
    <property type="term" value="F:hydrolase activity, acting on acid halide bonds, in C-halide compounds"/>
    <property type="evidence" value="ECO:0007669"/>
    <property type="project" value="InterPro"/>
</dbReference>
<comment type="caution">
    <text evidence="2">The sequence shown here is derived from an EMBL/GenBank/DDBJ whole genome shotgun (WGS) entry which is preliminary data.</text>
</comment>
<dbReference type="RefSeq" id="WP_189990549.1">
    <property type="nucleotide sequence ID" value="NZ_BMZS01000006.1"/>
</dbReference>
<evidence type="ECO:0000313" key="3">
    <source>
        <dbReference type="Proteomes" id="UP000630353"/>
    </source>
</evidence>
<dbReference type="EMBL" id="BMZS01000006">
    <property type="protein sequence ID" value="GHD52420.1"/>
    <property type="molecule type" value="Genomic_DNA"/>
</dbReference>
<proteinExistence type="predicted"/>
<dbReference type="InterPro" id="IPR036412">
    <property type="entry name" value="HAD-like_sf"/>
</dbReference>
<dbReference type="PANTHER" id="PTHR43316:SF9">
    <property type="entry name" value="ACID DEHALOGENASE, PUTATIVE (AFU_ORTHOLOGUE AFUA_6G14460)-RELATED"/>
    <property type="match status" value="1"/>
</dbReference>
<name>A0A918XT92_9PROT</name>
<dbReference type="Gene3D" id="3.40.50.1000">
    <property type="entry name" value="HAD superfamily/HAD-like"/>
    <property type="match status" value="1"/>
</dbReference>